<reference evidence="12" key="1">
    <citation type="submission" date="2018-11" db="EMBL/GenBank/DDBJ databases">
        <title>Phylogenetic, genomic, and biogeographic characterization of a novel and ubiquitous marine invertebrate-associated Rickettsiales parasite, Candidatus Marinoinvertebrata rohwerii, gen. nov., sp. nov.</title>
        <authorList>
            <person name="Klinges J.G."/>
            <person name="Rosales S.M."/>
            <person name="Mcminds R."/>
            <person name="Shaver E.C."/>
            <person name="Shantz A."/>
            <person name="Peters E.C."/>
            <person name="Burkepile D.E."/>
            <person name="Silliman B.R."/>
            <person name="Vega Thurber R.L."/>
        </authorList>
    </citation>
    <scope>NUCLEOTIDE SEQUENCE [LARGE SCALE GENOMIC DNA]</scope>
    <source>
        <strain evidence="12">a_cerv_44</strain>
    </source>
</reference>
<keyword evidence="5 10" id="KW-0145">Chemotaxis</keyword>
<dbReference type="PANTHER" id="PTHR35091:SF2">
    <property type="entry name" value="FLAGELLAR PROTEIN FLIL"/>
    <property type="match status" value="1"/>
</dbReference>
<evidence type="ECO:0000313" key="12">
    <source>
        <dbReference type="Proteomes" id="UP000279470"/>
    </source>
</evidence>
<name>A0A429XJW5_9RICK</name>
<keyword evidence="10" id="KW-0997">Cell inner membrane</keyword>
<protein>
    <recommendedName>
        <fullName evidence="10">Flagellar protein FliL</fullName>
    </recommendedName>
</protein>
<evidence type="ECO:0000256" key="10">
    <source>
        <dbReference type="RuleBase" id="RU364125"/>
    </source>
</evidence>
<evidence type="ECO:0000256" key="2">
    <source>
        <dbReference type="ARBA" id="ARBA00004162"/>
    </source>
</evidence>
<dbReference type="EMBL" id="RXFM01000043">
    <property type="protein sequence ID" value="RST66364.1"/>
    <property type="molecule type" value="Genomic_DNA"/>
</dbReference>
<evidence type="ECO:0000256" key="8">
    <source>
        <dbReference type="ARBA" id="ARBA00022989"/>
    </source>
</evidence>
<evidence type="ECO:0000256" key="6">
    <source>
        <dbReference type="ARBA" id="ARBA00022692"/>
    </source>
</evidence>
<dbReference type="GO" id="GO:0006935">
    <property type="term" value="P:chemotaxis"/>
    <property type="evidence" value="ECO:0007669"/>
    <property type="project" value="UniProtKB-KW"/>
</dbReference>
<dbReference type="GO" id="GO:0071978">
    <property type="term" value="P:bacterial-type flagellum-dependent swarming motility"/>
    <property type="evidence" value="ECO:0007669"/>
    <property type="project" value="TreeGrafter"/>
</dbReference>
<dbReference type="OrthoDB" id="7304620at2"/>
<dbReference type="Pfam" id="PF03748">
    <property type="entry name" value="FliL"/>
    <property type="match status" value="1"/>
</dbReference>
<keyword evidence="9 10" id="KW-0472">Membrane</keyword>
<organism evidence="11 12">
    <name type="scientific">Candidatus Aquarickettsia rohweri</name>
    <dbReference type="NCBI Taxonomy" id="2602574"/>
    <lineage>
        <taxon>Bacteria</taxon>
        <taxon>Pseudomonadati</taxon>
        <taxon>Pseudomonadota</taxon>
        <taxon>Alphaproteobacteria</taxon>
        <taxon>Rickettsiales</taxon>
        <taxon>Candidatus Midichloriaceae</taxon>
        <taxon>Candidatus Aquarickettsia</taxon>
    </lineage>
</organism>
<dbReference type="Proteomes" id="UP000279470">
    <property type="component" value="Unassembled WGS sequence"/>
</dbReference>
<keyword evidence="8" id="KW-1133">Transmembrane helix</keyword>
<comment type="subcellular location">
    <subcellularLocation>
        <location evidence="10">Cell inner membrane</location>
    </subcellularLocation>
    <subcellularLocation>
        <location evidence="2">Cell membrane</location>
        <topology evidence="2">Single-pass membrane protein</topology>
    </subcellularLocation>
</comment>
<evidence type="ECO:0000256" key="7">
    <source>
        <dbReference type="ARBA" id="ARBA00022779"/>
    </source>
</evidence>
<keyword evidence="12" id="KW-1185">Reference proteome</keyword>
<keyword evidence="6" id="KW-0812">Transmembrane</keyword>
<dbReference type="PANTHER" id="PTHR35091">
    <property type="entry name" value="FLAGELLAR PROTEIN FLIL"/>
    <property type="match status" value="1"/>
</dbReference>
<dbReference type="GO" id="GO:0005886">
    <property type="term" value="C:plasma membrane"/>
    <property type="evidence" value="ECO:0007669"/>
    <property type="project" value="UniProtKB-SubCell"/>
</dbReference>
<keyword evidence="4" id="KW-1003">Cell membrane</keyword>
<comment type="similarity">
    <text evidence="3 10">Belongs to the FliL family.</text>
</comment>
<gene>
    <name evidence="11" type="ORF">EIC27_03630</name>
</gene>
<keyword evidence="7 10" id="KW-0283">Flagellar rotation</keyword>
<evidence type="ECO:0000313" key="11">
    <source>
        <dbReference type="EMBL" id="RST66364.1"/>
    </source>
</evidence>
<sequence>MVVNLDTHNEANKFLKISITLKFNNSSSLEEAKKLEPSLRDEYFTFLRQLRPSDVIGSVSIYRLKDSLYKRTNKILYPAEISDLLIEDILVQ</sequence>
<evidence type="ECO:0000256" key="3">
    <source>
        <dbReference type="ARBA" id="ARBA00008281"/>
    </source>
</evidence>
<dbReference type="RefSeq" id="WP_126044790.1">
    <property type="nucleotide sequence ID" value="NZ_RXFM01000043.1"/>
</dbReference>
<evidence type="ECO:0000256" key="1">
    <source>
        <dbReference type="ARBA" id="ARBA00002254"/>
    </source>
</evidence>
<comment type="function">
    <text evidence="1 10">Controls the rotational direction of flagella during chemotaxis.</text>
</comment>
<proteinExistence type="inferred from homology"/>
<dbReference type="InterPro" id="IPR005503">
    <property type="entry name" value="FliL"/>
</dbReference>
<evidence type="ECO:0000256" key="9">
    <source>
        <dbReference type="ARBA" id="ARBA00023136"/>
    </source>
</evidence>
<comment type="caution">
    <text evidence="11">The sequence shown here is derived from an EMBL/GenBank/DDBJ whole genome shotgun (WGS) entry which is preliminary data.</text>
</comment>
<accession>A0A429XJW5</accession>
<dbReference type="AlphaFoldDB" id="A0A429XJW5"/>
<dbReference type="GO" id="GO:0009425">
    <property type="term" value="C:bacterial-type flagellum basal body"/>
    <property type="evidence" value="ECO:0007669"/>
    <property type="project" value="InterPro"/>
</dbReference>
<evidence type="ECO:0000256" key="4">
    <source>
        <dbReference type="ARBA" id="ARBA00022475"/>
    </source>
</evidence>
<evidence type="ECO:0000256" key="5">
    <source>
        <dbReference type="ARBA" id="ARBA00022500"/>
    </source>
</evidence>